<dbReference type="Proteomes" id="UP001175228">
    <property type="component" value="Unassembled WGS sequence"/>
</dbReference>
<reference evidence="1" key="1">
    <citation type="submission" date="2023-06" db="EMBL/GenBank/DDBJ databases">
        <authorList>
            <consortium name="Lawrence Berkeley National Laboratory"/>
            <person name="Ahrendt S."/>
            <person name="Sahu N."/>
            <person name="Indic B."/>
            <person name="Wong-Bajracharya J."/>
            <person name="Merenyi Z."/>
            <person name="Ke H.-M."/>
            <person name="Monk M."/>
            <person name="Kocsube S."/>
            <person name="Drula E."/>
            <person name="Lipzen A."/>
            <person name="Balint B."/>
            <person name="Henrissat B."/>
            <person name="Andreopoulos B."/>
            <person name="Martin F.M."/>
            <person name="Harder C.B."/>
            <person name="Rigling D."/>
            <person name="Ford K.L."/>
            <person name="Foster G.D."/>
            <person name="Pangilinan J."/>
            <person name="Papanicolaou A."/>
            <person name="Barry K."/>
            <person name="LaButti K."/>
            <person name="Viragh M."/>
            <person name="Koriabine M."/>
            <person name="Yan M."/>
            <person name="Riley R."/>
            <person name="Champramary S."/>
            <person name="Plett K.L."/>
            <person name="Tsai I.J."/>
            <person name="Slot J."/>
            <person name="Sipos G."/>
            <person name="Plett J."/>
            <person name="Nagy L.G."/>
            <person name="Grigoriev I.V."/>
        </authorList>
    </citation>
    <scope>NUCLEOTIDE SEQUENCE</scope>
    <source>
        <strain evidence="1">HWK02</strain>
    </source>
</reference>
<gene>
    <name evidence="1" type="ORF">EDD18DRAFT_1345251</name>
</gene>
<sequence length="270" mass="30390">MPFYAQVETGLGLKLIGLEEFVTNAPQSRALEKSQSALWRTQLTENQTPTRFEIYDSMPLEIITLGQSPRCVDNQMDIFNEEARATTSHGWRGPSNYALYNGGSSSSFATKPRVLSPHARLSPKQASFMLVSSCDPDRESAWYLGAKTGTSNEEDRVLVVKLAPHIEVQPQTEQYEVAQSLKEEALFYSRYLRKLQGRVVPVHFGLWIGQTSWAGVVACVILEWGRGLLEWKLTPMKIGAPRLSHSPESMYANIYVEHRQLDDCLPLALQ</sequence>
<proteinExistence type="predicted"/>
<organism evidence="1 2">
    <name type="scientific">Armillaria luteobubalina</name>
    <dbReference type="NCBI Taxonomy" id="153913"/>
    <lineage>
        <taxon>Eukaryota</taxon>
        <taxon>Fungi</taxon>
        <taxon>Dikarya</taxon>
        <taxon>Basidiomycota</taxon>
        <taxon>Agaricomycotina</taxon>
        <taxon>Agaricomycetes</taxon>
        <taxon>Agaricomycetidae</taxon>
        <taxon>Agaricales</taxon>
        <taxon>Marasmiineae</taxon>
        <taxon>Physalacriaceae</taxon>
        <taxon>Armillaria</taxon>
    </lineage>
</organism>
<protein>
    <submittedName>
        <fullName evidence="1">Uncharacterized protein</fullName>
    </submittedName>
</protein>
<dbReference type="EMBL" id="JAUEPU010000003">
    <property type="protein sequence ID" value="KAK0504354.1"/>
    <property type="molecule type" value="Genomic_DNA"/>
</dbReference>
<accession>A0AA39QL69</accession>
<evidence type="ECO:0000313" key="2">
    <source>
        <dbReference type="Proteomes" id="UP001175228"/>
    </source>
</evidence>
<keyword evidence="2" id="KW-1185">Reference proteome</keyword>
<evidence type="ECO:0000313" key="1">
    <source>
        <dbReference type="EMBL" id="KAK0504354.1"/>
    </source>
</evidence>
<name>A0AA39QL69_9AGAR</name>
<dbReference type="AlphaFoldDB" id="A0AA39QL69"/>
<comment type="caution">
    <text evidence="1">The sequence shown here is derived from an EMBL/GenBank/DDBJ whole genome shotgun (WGS) entry which is preliminary data.</text>
</comment>